<dbReference type="RefSeq" id="WP_194044842.1">
    <property type="nucleotide sequence ID" value="NZ_CP063373.1"/>
</dbReference>
<organism evidence="1 2">
    <name type="scientific">Streptomyces ferrugineus</name>
    <dbReference type="NCBI Taxonomy" id="1413221"/>
    <lineage>
        <taxon>Bacteria</taxon>
        <taxon>Bacillati</taxon>
        <taxon>Actinomycetota</taxon>
        <taxon>Actinomycetes</taxon>
        <taxon>Kitasatosporales</taxon>
        <taxon>Streptomycetaceae</taxon>
        <taxon>Streptomyces</taxon>
    </lineage>
</organism>
<sequence length="87" mass="10285">MSRRDNGDIWSNTNQAARWLNVHHGLFRAFVWDCRLSGRLPDAFDYDTAQTPTVMVNQSWVYTNWETFHADWSAFCDESRRRKETAA</sequence>
<dbReference type="EMBL" id="CP063373">
    <property type="protein sequence ID" value="QOV37647.1"/>
    <property type="molecule type" value="Genomic_DNA"/>
</dbReference>
<dbReference type="KEGG" id="sfeu:IM697_04240"/>
<proteinExistence type="predicted"/>
<accession>A0A7M2SMR1</accession>
<evidence type="ECO:0000313" key="1">
    <source>
        <dbReference type="EMBL" id="QOV37647.1"/>
    </source>
</evidence>
<gene>
    <name evidence="1" type="ORF">IM697_04240</name>
</gene>
<name>A0A7M2SMR1_9ACTN</name>
<keyword evidence="2" id="KW-1185">Reference proteome</keyword>
<dbReference type="AlphaFoldDB" id="A0A7M2SMR1"/>
<evidence type="ECO:0000313" key="2">
    <source>
        <dbReference type="Proteomes" id="UP000594205"/>
    </source>
</evidence>
<dbReference type="Proteomes" id="UP000594205">
    <property type="component" value="Chromosome"/>
</dbReference>
<protein>
    <submittedName>
        <fullName evidence="1">Uncharacterized protein</fullName>
    </submittedName>
</protein>
<reference evidence="1 2" key="1">
    <citation type="submission" date="2020-10" db="EMBL/GenBank/DDBJ databases">
        <title>Streptomyces ferrugineus complate genome analysis.</title>
        <authorList>
            <person name="Anwar N."/>
        </authorList>
    </citation>
    <scope>NUCLEOTIDE SEQUENCE [LARGE SCALE GENOMIC DNA]</scope>
    <source>
        <strain evidence="1 2">CCTCC AA2014009</strain>
    </source>
</reference>